<keyword evidence="12" id="KW-0675">Receptor</keyword>
<feature type="transmembrane region" description="Helical" evidence="18">
    <location>
        <begin position="458"/>
        <end position="482"/>
    </location>
</feature>
<dbReference type="InterPro" id="IPR000719">
    <property type="entry name" value="Prot_kinase_dom"/>
</dbReference>
<dbReference type="PROSITE" id="PS51473">
    <property type="entry name" value="GNK2"/>
    <property type="match status" value="2"/>
</dbReference>
<feature type="domain" description="Gnk2-homologous" evidence="20">
    <location>
        <begin position="306"/>
        <end position="414"/>
    </location>
</feature>
<dbReference type="Gene3D" id="3.30.430.20">
    <property type="entry name" value="Gnk2 domain, C-X8-C-X2-C motif"/>
    <property type="match status" value="3"/>
</dbReference>
<evidence type="ECO:0000256" key="9">
    <source>
        <dbReference type="ARBA" id="ARBA00022840"/>
    </source>
</evidence>
<evidence type="ECO:0008006" key="23">
    <source>
        <dbReference type="Google" id="ProtNLM"/>
    </source>
</evidence>
<dbReference type="GO" id="GO:0005886">
    <property type="term" value="C:plasma membrane"/>
    <property type="evidence" value="ECO:0007669"/>
    <property type="project" value="TreeGrafter"/>
</dbReference>
<dbReference type="GO" id="GO:0005524">
    <property type="term" value="F:ATP binding"/>
    <property type="evidence" value="ECO:0007669"/>
    <property type="project" value="UniProtKB-UniRule"/>
</dbReference>
<keyword evidence="11 18" id="KW-0472">Membrane</keyword>
<comment type="subcellular location">
    <subcellularLocation>
        <location evidence="1">Membrane</location>
        <topology evidence="1">Single-pass membrane protein</topology>
    </subcellularLocation>
</comment>
<evidence type="ECO:0000256" key="2">
    <source>
        <dbReference type="ARBA" id="ARBA00022527"/>
    </source>
</evidence>
<comment type="catalytic activity">
    <reaction evidence="14">
        <text>L-seryl-[protein] + ATP = O-phospho-L-seryl-[protein] + ADP + H(+)</text>
        <dbReference type="Rhea" id="RHEA:17989"/>
        <dbReference type="Rhea" id="RHEA-COMP:9863"/>
        <dbReference type="Rhea" id="RHEA-COMP:11604"/>
        <dbReference type="ChEBI" id="CHEBI:15378"/>
        <dbReference type="ChEBI" id="CHEBI:29999"/>
        <dbReference type="ChEBI" id="CHEBI:30616"/>
        <dbReference type="ChEBI" id="CHEBI:83421"/>
        <dbReference type="ChEBI" id="CHEBI:456216"/>
    </reaction>
</comment>
<feature type="transmembrane region" description="Helical" evidence="18">
    <location>
        <begin position="166"/>
        <end position="188"/>
    </location>
</feature>
<evidence type="ECO:0000313" key="22">
    <source>
        <dbReference type="Proteomes" id="UP000593576"/>
    </source>
</evidence>
<protein>
    <recommendedName>
        <fullName evidence="23">Cysteine-rich receptor-like protein kinase 25</fullName>
    </recommendedName>
</protein>
<dbReference type="Proteomes" id="UP000593576">
    <property type="component" value="Unassembled WGS sequence"/>
</dbReference>
<evidence type="ECO:0000313" key="21">
    <source>
        <dbReference type="EMBL" id="MBA0868963.1"/>
    </source>
</evidence>
<dbReference type="FunFam" id="3.30.430.20:FF:000013">
    <property type="entry name" value="Cysteine-rich RLK (RECEPTOR-like protein kinase) 23"/>
    <property type="match status" value="1"/>
</dbReference>
<name>A0A7J9MCX5_GOSSC</name>
<evidence type="ECO:0000256" key="18">
    <source>
        <dbReference type="SAM" id="Phobius"/>
    </source>
</evidence>
<feature type="binding site" evidence="16">
    <location>
        <position position="550"/>
    </location>
    <ligand>
        <name>ATP</name>
        <dbReference type="ChEBI" id="CHEBI:30616"/>
    </ligand>
</feature>
<evidence type="ECO:0000256" key="14">
    <source>
        <dbReference type="ARBA" id="ARBA00047558"/>
    </source>
</evidence>
<dbReference type="InterPro" id="IPR001245">
    <property type="entry name" value="Ser-Thr/Tyr_kinase_cat_dom"/>
</dbReference>
<dbReference type="GO" id="GO:0004674">
    <property type="term" value="F:protein serine/threonine kinase activity"/>
    <property type="evidence" value="ECO:0007669"/>
    <property type="project" value="UniProtKB-KW"/>
</dbReference>
<dbReference type="InterPro" id="IPR017441">
    <property type="entry name" value="Protein_kinase_ATP_BS"/>
</dbReference>
<feature type="domain" description="Protein kinase" evidence="19">
    <location>
        <begin position="522"/>
        <end position="687"/>
    </location>
</feature>
<keyword evidence="22" id="KW-1185">Reference proteome</keyword>
<sequence length="687" mass="76173">MAFSFVKVMLNPISTKAALTQQALRSETSVPRFEDLTKMISNVSNHMYATKQVNVWSSMMLYGLVQCTPDLLVADCLYEVEQFYGTPRDVSPETSITKNHGVESEAPVPLLPPSENETSDTAGQGMKLIDPSIVESSVVTQVLRCIHIGLLCVQEDPTDRPTISSVILMLNMSLFFFFLLLLLSSFSFTIEAQQQTYLYHYCPNTTIFSPNSTYKTNLDRLLISLTSNATAGNFFHNTTTGKHNSNIVYGLFLCRGDVSTKGCQDCVSTATKDVIQRCPVEKTAVIWYDNCLIHYSNQSIFSTPAMVPKFYLINTANVSNQERFNQILATTMNDGAALALNDTLPLKKFATSEANVSRFQTLYSLLQCTPDLTTSDCNTCLRGAIADLPNCCDGKQGGRVLTPSCSIRYELYPFYNQTAVSVSAPPPPLTPPPAITPGSVILSGKSKNTLQGKSKNTLPIIIAVIAPIAVSVLLLFLGCCLLKRRARKKYKAVEEENEKDDISAMETLQYEFSTIEVATNNFSYSNKLGEGGFGQVYKGTLPSGQEIAVKRLSRSSGQGIEEFKNEALLVAKLQHRNLVRLLGFCLEREEKILIYEFVPNKSLDCFLFDPEKQAQLDWSTRYKIIVGVARGILYLHEDSRLKIIHRDLKVSNILLDGDMNPKVSDFGMARIFGVDQTHGTTKRVVGT</sequence>
<evidence type="ECO:0000256" key="11">
    <source>
        <dbReference type="ARBA" id="ARBA00023136"/>
    </source>
</evidence>
<evidence type="ECO:0000259" key="20">
    <source>
        <dbReference type="PROSITE" id="PS51473"/>
    </source>
</evidence>
<keyword evidence="9 16" id="KW-0067">ATP-binding</keyword>
<evidence type="ECO:0000256" key="12">
    <source>
        <dbReference type="ARBA" id="ARBA00023170"/>
    </source>
</evidence>
<dbReference type="PROSITE" id="PS00107">
    <property type="entry name" value="PROTEIN_KINASE_ATP"/>
    <property type="match status" value="1"/>
</dbReference>
<keyword evidence="7 16" id="KW-0547">Nucleotide-binding</keyword>
<comment type="caution">
    <text evidence="21">The sequence shown here is derived from an EMBL/GenBank/DDBJ whole genome shotgun (WGS) entry which is preliminary data.</text>
</comment>
<comment type="catalytic activity">
    <reaction evidence="15">
        <text>L-threonyl-[protein] + ATP = O-phospho-L-threonyl-[protein] + ADP + H(+)</text>
        <dbReference type="Rhea" id="RHEA:46608"/>
        <dbReference type="Rhea" id="RHEA-COMP:11060"/>
        <dbReference type="Rhea" id="RHEA-COMP:11605"/>
        <dbReference type="ChEBI" id="CHEBI:15378"/>
        <dbReference type="ChEBI" id="CHEBI:30013"/>
        <dbReference type="ChEBI" id="CHEBI:30616"/>
        <dbReference type="ChEBI" id="CHEBI:61977"/>
        <dbReference type="ChEBI" id="CHEBI:456216"/>
    </reaction>
</comment>
<evidence type="ECO:0000256" key="4">
    <source>
        <dbReference type="ARBA" id="ARBA00022692"/>
    </source>
</evidence>
<dbReference type="EMBL" id="JABFAF010000010">
    <property type="protein sequence ID" value="MBA0868963.1"/>
    <property type="molecule type" value="Genomic_DNA"/>
</dbReference>
<dbReference type="FunFam" id="1.10.510.10:FF:001019">
    <property type="entry name" value="G-type lectin S-receptor-like serine/threonine-protein kinase B120"/>
    <property type="match status" value="1"/>
</dbReference>
<proteinExistence type="predicted"/>
<evidence type="ECO:0000256" key="16">
    <source>
        <dbReference type="PROSITE-ProRule" id="PRU10141"/>
    </source>
</evidence>
<dbReference type="CDD" id="cd23509">
    <property type="entry name" value="Gnk2-like"/>
    <property type="match status" value="2"/>
</dbReference>
<evidence type="ECO:0000256" key="5">
    <source>
        <dbReference type="ARBA" id="ARBA00022729"/>
    </source>
</evidence>
<dbReference type="InterPro" id="IPR002902">
    <property type="entry name" value="GNK2"/>
</dbReference>
<dbReference type="SMART" id="SM00220">
    <property type="entry name" value="S_TKc"/>
    <property type="match status" value="1"/>
</dbReference>
<evidence type="ECO:0000256" key="7">
    <source>
        <dbReference type="ARBA" id="ARBA00022741"/>
    </source>
</evidence>
<keyword evidence="4 18" id="KW-0812">Transmembrane</keyword>
<evidence type="ECO:0000256" key="8">
    <source>
        <dbReference type="ARBA" id="ARBA00022777"/>
    </source>
</evidence>
<dbReference type="PROSITE" id="PS50011">
    <property type="entry name" value="PROTEIN_KINASE_DOM"/>
    <property type="match status" value="1"/>
</dbReference>
<dbReference type="PANTHER" id="PTHR27002:SF1050">
    <property type="entry name" value="CYSTEINE-RICH RECEPTOR-LIKE PROTEIN KINASE 5"/>
    <property type="match status" value="1"/>
</dbReference>
<dbReference type="InterPro" id="IPR038408">
    <property type="entry name" value="GNK2_sf"/>
</dbReference>
<keyword evidence="3" id="KW-0808">Transferase</keyword>
<reference evidence="21 22" key="1">
    <citation type="journal article" date="2019" name="Genome Biol. Evol.">
        <title>Insights into the evolution of the New World diploid cottons (Gossypium, subgenus Houzingenia) based on genome sequencing.</title>
        <authorList>
            <person name="Grover C.E."/>
            <person name="Arick M.A. 2nd"/>
            <person name="Thrash A."/>
            <person name="Conover J.L."/>
            <person name="Sanders W.S."/>
            <person name="Peterson D.G."/>
            <person name="Frelichowski J.E."/>
            <person name="Scheffler J.A."/>
            <person name="Scheffler B.E."/>
            <person name="Wendel J.F."/>
        </authorList>
    </citation>
    <scope>NUCLEOTIDE SEQUENCE [LARGE SCALE GENOMIC DNA]</scope>
    <source>
        <strain evidence="21">1</strain>
        <tissue evidence="21">Leaf</tissue>
    </source>
</reference>
<evidence type="ECO:0000256" key="1">
    <source>
        <dbReference type="ARBA" id="ARBA00004167"/>
    </source>
</evidence>
<dbReference type="Gene3D" id="3.30.200.20">
    <property type="entry name" value="Phosphorylase Kinase, domain 1"/>
    <property type="match status" value="1"/>
</dbReference>
<dbReference type="OrthoDB" id="688481at2759"/>
<keyword evidence="8" id="KW-0418">Kinase</keyword>
<keyword evidence="10 18" id="KW-1133">Transmembrane helix</keyword>
<dbReference type="FunFam" id="3.30.430.20:FF:000012">
    <property type="entry name" value="Cysteine-rich receptor-like protein kinase 25"/>
    <property type="match status" value="1"/>
</dbReference>
<keyword evidence="2" id="KW-0723">Serine/threonine-protein kinase</keyword>
<dbReference type="Pfam" id="PF07714">
    <property type="entry name" value="PK_Tyr_Ser-Thr"/>
    <property type="match status" value="1"/>
</dbReference>
<dbReference type="FunFam" id="3.30.200.20:FF:000142">
    <property type="entry name" value="Cysteine-rich receptor-like protein kinase 10"/>
    <property type="match status" value="1"/>
</dbReference>
<evidence type="ECO:0000256" key="3">
    <source>
        <dbReference type="ARBA" id="ARBA00022679"/>
    </source>
</evidence>
<dbReference type="Pfam" id="PF01657">
    <property type="entry name" value="Stress-antifung"/>
    <property type="match status" value="2"/>
</dbReference>
<evidence type="ECO:0000256" key="15">
    <source>
        <dbReference type="ARBA" id="ARBA00047951"/>
    </source>
</evidence>
<feature type="region of interest" description="Disordered" evidence="17">
    <location>
        <begin position="102"/>
        <end position="121"/>
    </location>
</feature>
<organism evidence="21 22">
    <name type="scientific">Gossypium schwendimanii</name>
    <name type="common">Cotton</name>
    <dbReference type="NCBI Taxonomy" id="34291"/>
    <lineage>
        <taxon>Eukaryota</taxon>
        <taxon>Viridiplantae</taxon>
        <taxon>Streptophyta</taxon>
        <taxon>Embryophyta</taxon>
        <taxon>Tracheophyta</taxon>
        <taxon>Spermatophyta</taxon>
        <taxon>Magnoliopsida</taxon>
        <taxon>eudicotyledons</taxon>
        <taxon>Gunneridae</taxon>
        <taxon>Pentapetalae</taxon>
        <taxon>rosids</taxon>
        <taxon>malvids</taxon>
        <taxon>Malvales</taxon>
        <taxon>Malvaceae</taxon>
        <taxon>Malvoideae</taxon>
        <taxon>Gossypium</taxon>
    </lineage>
</organism>
<dbReference type="SUPFAM" id="SSF56112">
    <property type="entry name" value="Protein kinase-like (PK-like)"/>
    <property type="match status" value="1"/>
</dbReference>
<dbReference type="InterPro" id="IPR008271">
    <property type="entry name" value="Ser/Thr_kinase_AS"/>
</dbReference>
<evidence type="ECO:0000256" key="13">
    <source>
        <dbReference type="ARBA" id="ARBA00023180"/>
    </source>
</evidence>
<dbReference type="AlphaFoldDB" id="A0A7J9MCX5"/>
<dbReference type="InterPro" id="IPR011009">
    <property type="entry name" value="Kinase-like_dom_sf"/>
</dbReference>
<gene>
    <name evidence="21" type="ORF">Goshw_021183</name>
</gene>
<dbReference type="Gene3D" id="1.10.510.10">
    <property type="entry name" value="Transferase(Phosphotransferase) domain 1"/>
    <property type="match status" value="2"/>
</dbReference>
<feature type="domain" description="Gnk2-homologous" evidence="20">
    <location>
        <begin position="196"/>
        <end position="300"/>
    </location>
</feature>
<evidence type="ECO:0000256" key="6">
    <source>
        <dbReference type="ARBA" id="ARBA00022737"/>
    </source>
</evidence>
<accession>A0A7J9MCX5</accession>
<keyword evidence="5" id="KW-0732">Signal</keyword>
<dbReference type="PANTHER" id="PTHR27002">
    <property type="entry name" value="RECEPTOR-LIKE SERINE/THREONINE-PROTEIN KINASE SD1-8"/>
    <property type="match status" value="1"/>
</dbReference>
<keyword evidence="6" id="KW-0677">Repeat</keyword>
<keyword evidence="13" id="KW-0325">Glycoprotein</keyword>
<dbReference type="PROSITE" id="PS00108">
    <property type="entry name" value="PROTEIN_KINASE_ST"/>
    <property type="match status" value="1"/>
</dbReference>
<evidence type="ECO:0000256" key="10">
    <source>
        <dbReference type="ARBA" id="ARBA00022989"/>
    </source>
</evidence>
<evidence type="ECO:0000256" key="17">
    <source>
        <dbReference type="SAM" id="MobiDB-lite"/>
    </source>
</evidence>
<evidence type="ECO:0000259" key="19">
    <source>
        <dbReference type="PROSITE" id="PS50011"/>
    </source>
</evidence>